<dbReference type="GO" id="GO:0032259">
    <property type="term" value="P:methylation"/>
    <property type="evidence" value="ECO:0007669"/>
    <property type="project" value="UniProtKB-KW"/>
</dbReference>
<reference evidence="2 3" key="1">
    <citation type="submission" date="2020-07" db="EMBL/GenBank/DDBJ databases">
        <title>Complete genome sequence of Mycolicibacterium litorale like strain isolated from cardiac implantable electronic device infection.</title>
        <authorList>
            <person name="Fukano H."/>
            <person name="Miyama H."/>
            <person name="Hoshino Y."/>
        </authorList>
    </citation>
    <scope>NUCLEOTIDE SEQUENCE [LARGE SCALE GENOMIC DNA]</scope>
    <source>
        <strain evidence="2 3">NIIDNTM18</strain>
    </source>
</reference>
<keyword evidence="2" id="KW-0808">Transferase</keyword>
<dbReference type="InterPro" id="IPR029063">
    <property type="entry name" value="SAM-dependent_MTases_sf"/>
</dbReference>
<dbReference type="AlphaFoldDB" id="A0A6S6P8C1"/>
<sequence>MTDDGSLPVPQRSDAADPVLCPGGPELTSRMLAAAGITGADVVHLARASARTSRDIVALGPKSYLGVDDDPASTGLPDGTVDVVVGEAVLTMRGEEAKKAILAEALRILRPGGRCAVHELGLTPDTLAPDTRDAIRRDLARAQKVNLRPLTVAEWTELLTAAGFRVADVDRAPTALAQPVRVHADVGFLGALRIAGHLVLRGAARHRVFYLRHTGGEHRSHLTAVGIVAVKPAPACHDE</sequence>
<protein>
    <submittedName>
        <fullName evidence="2">Methyltransferase</fullName>
    </submittedName>
</protein>
<evidence type="ECO:0000313" key="2">
    <source>
        <dbReference type="EMBL" id="BCI54765.1"/>
    </source>
</evidence>
<evidence type="ECO:0000259" key="1">
    <source>
        <dbReference type="Pfam" id="PF08241"/>
    </source>
</evidence>
<keyword evidence="2" id="KW-0489">Methyltransferase</keyword>
<dbReference type="InterPro" id="IPR013216">
    <property type="entry name" value="Methyltransf_11"/>
</dbReference>
<evidence type="ECO:0000313" key="3">
    <source>
        <dbReference type="Proteomes" id="UP000515734"/>
    </source>
</evidence>
<accession>A0A6S6P8C1</accession>
<feature type="domain" description="Methyltransferase type 11" evidence="1">
    <location>
        <begin position="27"/>
        <end position="116"/>
    </location>
</feature>
<proteinExistence type="predicted"/>
<dbReference type="RefSeq" id="WP_185292632.1">
    <property type="nucleotide sequence ID" value="NZ_AP023287.1"/>
</dbReference>
<dbReference type="Gene3D" id="3.40.50.150">
    <property type="entry name" value="Vaccinia Virus protein VP39"/>
    <property type="match status" value="1"/>
</dbReference>
<dbReference type="EMBL" id="AP023287">
    <property type="protein sequence ID" value="BCI54765.1"/>
    <property type="molecule type" value="Genomic_DNA"/>
</dbReference>
<dbReference type="GO" id="GO:0008757">
    <property type="term" value="F:S-adenosylmethionine-dependent methyltransferase activity"/>
    <property type="evidence" value="ECO:0007669"/>
    <property type="project" value="InterPro"/>
</dbReference>
<name>A0A6S6P8C1_9MYCO</name>
<organism evidence="2 3">
    <name type="scientific">Mycolicibacterium litorale</name>
    <dbReference type="NCBI Taxonomy" id="758802"/>
    <lineage>
        <taxon>Bacteria</taxon>
        <taxon>Bacillati</taxon>
        <taxon>Actinomycetota</taxon>
        <taxon>Actinomycetes</taxon>
        <taxon>Mycobacteriales</taxon>
        <taxon>Mycobacteriaceae</taxon>
        <taxon>Mycolicibacterium</taxon>
    </lineage>
</organism>
<dbReference type="SUPFAM" id="SSF53335">
    <property type="entry name" value="S-adenosyl-L-methionine-dependent methyltransferases"/>
    <property type="match status" value="1"/>
</dbReference>
<dbReference type="Pfam" id="PF08241">
    <property type="entry name" value="Methyltransf_11"/>
    <property type="match status" value="1"/>
</dbReference>
<dbReference type="Proteomes" id="UP000515734">
    <property type="component" value="Chromosome"/>
</dbReference>
<gene>
    <name evidence="2" type="ORF">NIIDNTM18_40430</name>
</gene>